<dbReference type="OMA" id="ISSLKCW"/>
<evidence type="ECO:0000313" key="1">
    <source>
        <dbReference type="Ensembl" id="ENSTGUP00000022934.1"/>
    </source>
</evidence>
<reference evidence="1 2" key="1">
    <citation type="journal article" date="2010" name="Nature">
        <title>The genome of a songbird.</title>
        <authorList>
            <person name="Warren W.C."/>
            <person name="Clayton D.F."/>
            <person name="Ellegren H."/>
            <person name="Arnold A.P."/>
            <person name="Hillier L.W."/>
            <person name="Kunstner A."/>
            <person name="Searle S."/>
            <person name="White S."/>
            <person name="Vilella A.J."/>
            <person name="Fairley S."/>
            <person name="Heger A."/>
            <person name="Kong L."/>
            <person name="Ponting C.P."/>
            <person name="Jarvis E.D."/>
            <person name="Mello C.V."/>
            <person name="Minx P."/>
            <person name="Lovell P."/>
            <person name="Velho T.A."/>
            <person name="Ferris M."/>
            <person name="Balakrishnan C.N."/>
            <person name="Sinha S."/>
            <person name="Blatti C."/>
            <person name="London S.E."/>
            <person name="Li Y."/>
            <person name="Lin Y.C."/>
            <person name="George J."/>
            <person name="Sweedler J."/>
            <person name="Southey B."/>
            <person name="Gunaratne P."/>
            <person name="Watson M."/>
            <person name="Nam K."/>
            <person name="Backstrom N."/>
            <person name="Smeds L."/>
            <person name="Nabholz B."/>
            <person name="Itoh Y."/>
            <person name="Whitney O."/>
            <person name="Pfenning A.R."/>
            <person name="Howard J."/>
            <person name="Volker M."/>
            <person name="Skinner B.M."/>
            <person name="Griffin D.K."/>
            <person name="Ye L."/>
            <person name="McLaren W.M."/>
            <person name="Flicek P."/>
            <person name="Quesada V."/>
            <person name="Velasco G."/>
            <person name="Lopez-Otin C."/>
            <person name="Puente X.S."/>
            <person name="Olender T."/>
            <person name="Lancet D."/>
            <person name="Smit A.F."/>
            <person name="Hubley R."/>
            <person name="Konkel M.K."/>
            <person name="Walker J.A."/>
            <person name="Batzer M.A."/>
            <person name="Gu W."/>
            <person name="Pollock D.D."/>
            <person name="Chen L."/>
            <person name="Cheng Z."/>
            <person name="Eichler E.E."/>
            <person name="Stapley J."/>
            <person name="Slate J."/>
            <person name="Ekblom R."/>
            <person name="Birkhead T."/>
            <person name="Burke T."/>
            <person name="Burt D."/>
            <person name="Scharff C."/>
            <person name="Adam I."/>
            <person name="Richard H."/>
            <person name="Sultan M."/>
            <person name="Soldatov A."/>
            <person name="Lehrach H."/>
            <person name="Edwards S.V."/>
            <person name="Yang S.P."/>
            <person name="Li X."/>
            <person name="Graves T."/>
            <person name="Fulton L."/>
            <person name="Nelson J."/>
            <person name="Chinwalla A."/>
            <person name="Hou S."/>
            <person name="Mardis E.R."/>
            <person name="Wilson R.K."/>
        </authorList>
    </citation>
    <scope>NUCLEOTIDE SEQUENCE [LARGE SCALE GENOMIC DNA]</scope>
</reference>
<dbReference type="Proteomes" id="UP000007754">
    <property type="component" value="Chromosome 13"/>
</dbReference>
<organism evidence="1 2">
    <name type="scientific">Taeniopygia guttata</name>
    <name type="common">Zebra finch</name>
    <name type="synonym">Poephila guttata</name>
    <dbReference type="NCBI Taxonomy" id="59729"/>
    <lineage>
        <taxon>Eukaryota</taxon>
        <taxon>Metazoa</taxon>
        <taxon>Chordata</taxon>
        <taxon>Craniata</taxon>
        <taxon>Vertebrata</taxon>
        <taxon>Euteleostomi</taxon>
        <taxon>Archelosauria</taxon>
        <taxon>Archosauria</taxon>
        <taxon>Dinosauria</taxon>
        <taxon>Saurischia</taxon>
        <taxon>Theropoda</taxon>
        <taxon>Coelurosauria</taxon>
        <taxon>Aves</taxon>
        <taxon>Neognathae</taxon>
        <taxon>Neoaves</taxon>
        <taxon>Telluraves</taxon>
        <taxon>Australaves</taxon>
        <taxon>Passeriformes</taxon>
        <taxon>Passeroidea</taxon>
        <taxon>Estrildidae</taxon>
        <taxon>Estrildinae</taxon>
        <taxon>Taeniopygia</taxon>
    </lineage>
</organism>
<keyword evidence="2" id="KW-1185">Reference proteome</keyword>
<reference evidence="1" key="2">
    <citation type="submission" date="2025-08" db="UniProtKB">
        <authorList>
            <consortium name="Ensembl"/>
        </authorList>
    </citation>
    <scope>IDENTIFICATION</scope>
</reference>
<protein>
    <submittedName>
        <fullName evidence="1">Uncharacterized protein</fullName>
    </submittedName>
</protein>
<proteinExistence type="predicted"/>
<dbReference type="InParanoid" id="A0A674GJF3"/>
<accession>A0A674GJF3</accession>
<sequence length="69" mass="7812">MLSFVSRTITRIKAVPDRGGFPPSPAVMMKATSACCSRSRARSNTSSAYLPPPLRRWVYTWKYSFELIL</sequence>
<dbReference type="AlphaFoldDB" id="A0A674GJF3"/>
<evidence type="ECO:0000313" key="2">
    <source>
        <dbReference type="Proteomes" id="UP000007754"/>
    </source>
</evidence>
<dbReference type="Ensembl" id="ENSTGUT00000039620.1">
    <property type="protein sequence ID" value="ENSTGUP00000022934.1"/>
    <property type="gene ID" value="ENSTGUG00000026303.1"/>
</dbReference>
<dbReference type="GeneTree" id="ENSGT01130000278748"/>
<reference evidence="1" key="3">
    <citation type="submission" date="2025-09" db="UniProtKB">
        <authorList>
            <consortium name="Ensembl"/>
        </authorList>
    </citation>
    <scope>IDENTIFICATION</scope>
</reference>
<name>A0A674GJF3_TAEGU</name>